<evidence type="ECO:0000313" key="2">
    <source>
        <dbReference type="EMBL" id="MEL3952701.1"/>
    </source>
</evidence>
<organism evidence="2 3">
    <name type="scientific">Stenotrophomonas bentonitica</name>
    <dbReference type="NCBI Taxonomy" id="1450134"/>
    <lineage>
        <taxon>Bacteria</taxon>
        <taxon>Pseudomonadati</taxon>
        <taxon>Pseudomonadota</taxon>
        <taxon>Gammaproteobacteria</taxon>
        <taxon>Lysobacterales</taxon>
        <taxon>Lysobacteraceae</taxon>
        <taxon>Stenotrophomonas</taxon>
    </lineage>
</organism>
<keyword evidence="1" id="KW-0812">Transmembrane</keyword>
<dbReference type="NCBIfam" id="TIGR02532">
    <property type="entry name" value="IV_pilin_GFxxxE"/>
    <property type="match status" value="1"/>
</dbReference>
<sequence length="130" mass="13733">MGGFTLIELMLVVIVMAILAGIAYPSYVEQTRKSKRGQVKADLVEYAQLAERFHTTQNTYEGFTLPGGGNSVSSPREGGTAAYSVGFVGTQSTFTLTATAQGNQAKDKCGDLGINQANVKTSGGTLSECW</sequence>
<feature type="transmembrane region" description="Helical" evidence="1">
    <location>
        <begin position="6"/>
        <end position="27"/>
    </location>
</feature>
<evidence type="ECO:0000256" key="1">
    <source>
        <dbReference type="SAM" id="Phobius"/>
    </source>
</evidence>
<dbReference type="PROSITE" id="PS00409">
    <property type="entry name" value="PROKAR_NTER_METHYL"/>
    <property type="match status" value="1"/>
</dbReference>
<dbReference type="Proteomes" id="UP001455088">
    <property type="component" value="Unassembled WGS sequence"/>
</dbReference>
<dbReference type="InterPro" id="IPR012902">
    <property type="entry name" value="N_methyl_site"/>
</dbReference>
<proteinExistence type="predicted"/>
<keyword evidence="3" id="KW-1185">Reference proteome</keyword>
<dbReference type="SUPFAM" id="SSF54523">
    <property type="entry name" value="Pili subunits"/>
    <property type="match status" value="1"/>
</dbReference>
<protein>
    <submittedName>
        <fullName evidence="2">Type IV pilin protein</fullName>
    </submittedName>
</protein>
<dbReference type="EMBL" id="JBBYHY010000002">
    <property type="protein sequence ID" value="MEL3952701.1"/>
    <property type="molecule type" value="Genomic_DNA"/>
</dbReference>
<dbReference type="Pfam" id="PF07963">
    <property type="entry name" value="N_methyl"/>
    <property type="match status" value="1"/>
</dbReference>
<evidence type="ECO:0000313" key="3">
    <source>
        <dbReference type="Proteomes" id="UP001455088"/>
    </source>
</evidence>
<gene>
    <name evidence="2" type="ORF">AAE039_03910</name>
</gene>
<dbReference type="RefSeq" id="WP_026070245.1">
    <property type="nucleotide sequence ID" value="NZ_JBCLNL010000001.1"/>
</dbReference>
<name>A0ABU9JIN7_9GAMM</name>
<comment type="caution">
    <text evidence="2">The sequence shown here is derived from an EMBL/GenBank/DDBJ whole genome shotgun (WGS) entry which is preliminary data.</text>
</comment>
<keyword evidence="1" id="KW-1133">Transmembrane helix</keyword>
<reference evidence="2 3" key="1">
    <citation type="submission" date="2024-04" db="EMBL/GenBank/DDBJ databases">
        <title>Bacterial endophytes with biocontrol capabilities against important plant pathogens.</title>
        <authorList>
            <person name="Alayande K.A."/>
        </authorList>
    </citation>
    <scope>NUCLEOTIDE SEQUENCE [LARGE SCALE GENOMIC DNA]</scope>
    <source>
        <strain evidence="2 3">KV22</strain>
    </source>
</reference>
<keyword evidence="1" id="KW-0472">Membrane</keyword>
<dbReference type="InterPro" id="IPR031982">
    <property type="entry name" value="PilE-like"/>
</dbReference>
<accession>A0ABU9JIN7</accession>
<dbReference type="Gene3D" id="3.30.700.10">
    <property type="entry name" value="Glycoprotein, Type 4 Pilin"/>
    <property type="match status" value="1"/>
</dbReference>
<dbReference type="InterPro" id="IPR045584">
    <property type="entry name" value="Pilin-like"/>
</dbReference>
<dbReference type="Pfam" id="PF16732">
    <property type="entry name" value="ComP_DUS"/>
    <property type="match status" value="1"/>
</dbReference>